<organism evidence="9 10">
    <name type="scientific">Phytopseudomonas argentinensis</name>
    <dbReference type="NCBI Taxonomy" id="289370"/>
    <lineage>
        <taxon>Bacteria</taxon>
        <taxon>Pseudomonadati</taxon>
        <taxon>Pseudomonadota</taxon>
        <taxon>Gammaproteobacteria</taxon>
        <taxon>Pseudomonadales</taxon>
        <taxon>Pseudomonadaceae</taxon>
        <taxon>Phytopseudomonas</taxon>
    </lineage>
</organism>
<dbReference type="NCBIfam" id="TIGR01728">
    <property type="entry name" value="SsuA_fam"/>
    <property type="match status" value="1"/>
</dbReference>
<feature type="domain" description="SsuA/THI5-like" evidence="8">
    <location>
        <begin position="54"/>
        <end position="247"/>
    </location>
</feature>
<protein>
    <recommendedName>
        <fullName evidence="6">Putative aliphatic sulfonates-binding protein</fullName>
    </recommendedName>
</protein>
<dbReference type="PANTHER" id="PTHR30024:SF21">
    <property type="entry name" value="ABC TRANSPORTER SUBSTRATE-BINDING PROTEIN"/>
    <property type="match status" value="1"/>
</dbReference>
<name>A0A1I3NS52_9GAMM</name>
<dbReference type="GO" id="GO:0042626">
    <property type="term" value="F:ATPase-coupled transmembrane transporter activity"/>
    <property type="evidence" value="ECO:0007669"/>
    <property type="project" value="InterPro"/>
</dbReference>
<keyword evidence="4 7" id="KW-0732">Signal</keyword>
<dbReference type="OrthoDB" id="7374754at2"/>
<feature type="signal peptide" evidence="7">
    <location>
        <begin position="1"/>
        <end position="24"/>
    </location>
</feature>
<keyword evidence="10" id="KW-1185">Reference proteome</keyword>
<dbReference type="GO" id="GO:0042597">
    <property type="term" value="C:periplasmic space"/>
    <property type="evidence" value="ECO:0007669"/>
    <property type="project" value="UniProtKB-SubCell"/>
</dbReference>
<dbReference type="Proteomes" id="UP000183018">
    <property type="component" value="Unassembled WGS sequence"/>
</dbReference>
<evidence type="ECO:0000313" key="10">
    <source>
        <dbReference type="Proteomes" id="UP000183018"/>
    </source>
</evidence>
<reference evidence="10" key="1">
    <citation type="submission" date="2016-10" db="EMBL/GenBank/DDBJ databases">
        <authorList>
            <person name="Varghese N."/>
            <person name="Submissions S."/>
        </authorList>
    </citation>
    <scope>NUCLEOTIDE SEQUENCE [LARGE SCALE GENOMIC DNA]</scope>
    <source>
        <strain evidence="10">LMG 22563</strain>
    </source>
</reference>
<evidence type="ECO:0000256" key="7">
    <source>
        <dbReference type="SAM" id="SignalP"/>
    </source>
</evidence>
<accession>A0A1I3NS52</accession>
<evidence type="ECO:0000256" key="6">
    <source>
        <dbReference type="ARBA" id="ARBA00070228"/>
    </source>
</evidence>
<dbReference type="PANTHER" id="PTHR30024">
    <property type="entry name" value="ALIPHATIC SULFONATES-BINDING PROTEIN-RELATED"/>
    <property type="match status" value="1"/>
</dbReference>
<evidence type="ECO:0000256" key="4">
    <source>
        <dbReference type="ARBA" id="ARBA00022729"/>
    </source>
</evidence>
<dbReference type="SUPFAM" id="SSF53850">
    <property type="entry name" value="Periplasmic binding protein-like II"/>
    <property type="match status" value="1"/>
</dbReference>
<dbReference type="Gene3D" id="3.40.190.10">
    <property type="entry name" value="Periplasmic binding protein-like II"/>
    <property type="match status" value="2"/>
</dbReference>
<dbReference type="STRING" id="289370.SAMN05216602_3959"/>
<evidence type="ECO:0000256" key="3">
    <source>
        <dbReference type="ARBA" id="ARBA00022448"/>
    </source>
</evidence>
<dbReference type="InterPro" id="IPR010067">
    <property type="entry name" value="ABC_SsuA_sub-bd"/>
</dbReference>
<comment type="subcellular location">
    <subcellularLocation>
        <location evidence="1">Periplasm</location>
    </subcellularLocation>
</comment>
<evidence type="ECO:0000256" key="2">
    <source>
        <dbReference type="ARBA" id="ARBA00010742"/>
    </source>
</evidence>
<feature type="chain" id="PRO_5044373124" description="Putative aliphatic sulfonates-binding protein" evidence="7">
    <location>
        <begin position="25"/>
        <end position="327"/>
    </location>
</feature>
<dbReference type="InterPro" id="IPR015168">
    <property type="entry name" value="SsuA/THI5"/>
</dbReference>
<dbReference type="FunFam" id="3.40.190.10:FF:000050">
    <property type="entry name" value="Sulfonate ABC transporter substrate-binding protein"/>
    <property type="match status" value="1"/>
</dbReference>
<proteinExistence type="inferred from homology"/>
<dbReference type="EMBL" id="FORC01000004">
    <property type="protein sequence ID" value="SFJ11566.1"/>
    <property type="molecule type" value="Genomic_DNA"/>
</dbReference>
<evidence type="ECO:0000259" key="8">
    <source>
        <dbReference type="Pfam" id="PF09084"/>
    </source>
</evidence>
<keyword evidence="3" id="KW-0813">Transport</keyword>
<comment type="similarity">
    <text evidence="2">Belongs to the bacterial solute-binding protein SsuA/TauA family.</text>
</comment>
<dbReference type="AlphaFoldDB" id="A0A1I3NS52"/>
<evidence type="ECO:0000313" key="9">
    <source>
        <dbReference type="EMBL" id="SFJ11566.1"/>
    </source>
</evidence>
<evidence type="ECO:0000256" key="1">
    <source>
        <dbReference type="ARBA" id="ARBA00004418"/>
    </source>
</evidence>
<sequence length="327" mass="35821">MKKTALRVGLAALFAAWLPVAVQAAPLKEVRLDYAFYSPESLVIKHNGWLEKDFAPSGTEVRWVLSRGSNNSLEFLNSGASNFALTSSISAFVSRANGQPVKAVYSYLWYVPSAILVQADSPYRTLHDLRGKQIAATKGTDPYFFLLRALAAEKLEPGDVKIVHLQHPEGRTALEQGRVDGWAGLDPHMAGAQLAGARFIYENPAFGLGAFLNTQERFLSEQPQAVATVVTAYERARRWIVANPQEAAQLIAGETQLPVEVIRLQLGRYDFSKPLPGQRHLEAIKPVIPLLVADGVLRRNADSEAALASLIDARIAKQVVEASDEPR</sequence>
<evidence type="ECO:0000256" key="5">
    <source>
        <dbReference type="ARBA" id="ARBA00055538"/>
    </source>
</evidence>
<dbReference type="GO" id="GO:0016020">
    <property type="term" value="C:membrane"/>
    <property type="evidence" value="ECO:0007669"/>
    <property type="project" value="InterPro"/>
</dbReference>
<comment type="function">
    <text evidence="5">Part of a binding-protein-dependent transport system for aliphatic sulfonates. Putative binding protein.</text>
</comment>
<gene>
    <name evidence="9" type="ORF">SAMN05216602_3959</name>
</gene>
<dbReference type="RefSeq" id="WP_074888088.1">
    <property type="nucleotide sequence ID" value="NZ_FORC01000004.1"/>
</dbReference>
<dbReference type="Pfam" id="PF09084">
    <property type="entry name" value="NMT1"/>
    <property type="match status" value="1"/>
</dbReference>